<comment type="caution">
    <text evidence="1">The sequence shown here is derived from an EMBL/GenBank/DDBJ whole genome shotgun (WGS) entry which is preliminary data.</text>
</comment>
<dbReference type="EMBL" id="MDHH01000001">
    <property type="protein sequence ID" value="OUE03561.1"/>
    <property type="molecule type" value="Genomic_DNA"/>
</dbReference>
<organism evidence="1 2">
    <name type="scientific">Clavibacter michiganensis subsp. michiganensis</name>
    <dbReference type="NCBI Taxonomy" id="33013"/>
    <lineage>
        <taxon>Bacteria</taxon>
        <taxon>Bacillati</taxon>
        <taxon>Actinomycetota</taxon>
        <taxon>Actinomycetes</taxon>
        <taxon>Micrococcales</taxon>
        <taxon>Microbacteriaceae</taxon>
        <taxon>Clavibacter</taxon>
    </lineage>
</organism>
<dbReference type="AlphaFoldDB" id="A0A251XJE4"/>
<reference evidence="1 2" key="1">
    <citation type="submission" date="2016-08" db="EMBL/GenBank/DDBJ databases">
        <title>Genome sequence of Clavibacter michiganensis subsp. michiganensis strain CASJ007.</title>
        <authorList>
            <person name="Thapa S.P."/>
            <person name="Coaker G."/>
        </authorList>
    </citation>
    <scope>NUCLEOTIDE SEQUENCE [LARGE SCALE GENOMIC DNA]</scope>
    <source>
        <strain evidence="1">CASJ007</strain>
    </source>
</reference>
<gene>
    <name evidence="1" type="ORF">CMMCAS07_01335</name>
</gene>
<proteinExistence type="predicted"/>
<name>A0A251XJE4_CLAMM</name>
<evidence type="ECO:0000313" key="1">
    <source>
        <dbReference type="EMBL" id="OUE03561.1"/>
    </source>
</evidence>
<dbReference type="Proteomes" id="UP000195062">
    <property type="component" value="Unassembled WGS sequence"/>
</dbReference>
<accession>A0A251XJE4</accession>
<keyword evidence="2" id="KW-1185">Reference proteome</keyword>
<evidence type="ECO:0000313" key="2">
    <source>
        <dbReference type="Proteomes" id="UP000195062"/>
    </source>
</evidence>
<protein>
    <submittedName>
        <fullName evidence="1">Uncharacterized protein</fullName>
    </submittedName>
</protein>
<sequence>MRVVVVVGIVSLLLPGVVTMVRVGASTADMACADFVEYERPDSPSYEVRFQLFGPGVMGYECYTKYAFGGDEHIVSLGLIPSGRVAREVVERNSRD</sequence>